<feature type="domain" description="ARC105/Med15 mediator subunit central" evidence="2">
    <location>
        <begin position="3"/>
        <end position="92"/>
    </location>
</feature>
<evidence type="ECO:0000256" key="1">
    <source>
        <dbReference type="SAM" id="MobiDB-lite"/>
    </source>
</evidence>
<comment type="caution">
    <text evidence="3">The sequence shown here is derived from an EMBL/GenBank/DDBJ whole genome shotgun (WGS) entry which is preliminary data.</text>
</comment>
<organism evidence="3 4">
    <name type="scientific">Geodia barretti</name>
    <name type="common">Barrett's horny sponge</name>
    <dbReference type="NCBI Taxonomy" id="519541"/>
    <lineage>
        <taxon>Eukaryota</taxon>
        <taxon>Metazoa</taxon>
        <taxon>Porifera</taxon>
        <taxon>Demospongiae</taxon>
        <taxon>Heteroscleromorpha</taxon>
        <taxon>Tetractinellida</taxon>
        <taxon>Astrophorina</taxon>
        <taxon>Geodiidae</taxon>
        <taxon>Geodia</taxon>
    </lineage>
</organism>
<gene>
    <name evidence="3" type="ORF">GBAR_LOCUS28785</name>
</gene>
<feature type="compositionally biased region" description="Basic and acidic residues" evidence="1">
    <location>
        <begin position="53"/>
        <end position="62"/>
    </location>
</feature>
<feature type="compositionally biased region" description="Pro residues" evidence="1">
    <location>
        <begin position="67"/>
        <end position="81"/>
    </location>
</feature>
<sequence>MMNRTLKKEGEDAHKSEQYMKLKSLHSLLQDDKKRVPLPTLIKCKTALEKMFEQQQLREHLDSTSSQPPPSNPPSVAPAPPATSSAANHTLVDPSTKPLPEPKSQSLLEFKMIPSPTPTLGNLIETCTVRSHPFPADRLPPSKRMCNRVEPAISLCLSREIAHLGGVKVHPLPQEEQTRGTMLECSIGQSTPLFSSSPSPLYSFSSLCAHNNVRVSHNMGKLLICSSSALFVSVSCSFFRWSCVLIFYS</sequence>
<dbReference type="AlphaFoldDB" id="A0AA35TQM3"/>
<proteinExistence type="predicted"/>
<protein>
    <recommendedName>
        <fullName evidence="2">ARC105/Med15 mediator subunit central domain-containing protein</fullName>
    </recommendedName>
</protein>
<accession>A0AA35TQM3</accession>
<name>A0AA35TQM3_GEOBA</name>
<keyword evidence="4" id="KW-1185">Reference proteome</keyword>
<dbReference type="InterPro" id="IPR048385">
    <property type="entry name" value="Med15_central"/>
</dbReference>
<dbReference type="EMBL" id="CASHTH010004028">
    <property type="protein sequence ID" value="CAI8052635.1"/>
    <property type="molecule type" value="Genomic_DNA"/>
</dbReference>
<dbReference type="Pfam" id="PF21538">
    <property type="entry name" value="Med15_M"/>
    <property type="match status" value="1"/>
</dbReference>
<evidence type="ECO:0000313" key="3">
    <source>
        <dbReference type="EMBL" id="CAI8052635.1"/>
    </source>
</evidence>
<evidence type="ECO:0000259" key="2">
    <source>
        <dbReference type="Pfam" id="PF21538"/>
    </source>
</evidence>
<dbReference type="Proteomes" id="UP001174909">
    <property type="component" value="Unassembled WGS sequence"/>
</dbReference>
<feature type="region of interest" description="Disordered" evidence="1">
    <location>
        <begin position="53"/>
        <end position="102"/>
    </location>
</feature>
<reference evidence="3" key="1">
    <citation type="submission" date="2023-03" db="EMBL/GenBank/DDBJ databases">
        <authorList>
            <person name="Steffen K."/>
            <person name="Cardenas P."/>
        </authorList>
    </citation>
    <scope>NUCLEOTIDE SEQUENCE</scope>
</reference>
<evidence type="ECO:0000313" key="4">
    <source>
        <dbReference type="Proteomes" id="UP001174909"/>
    </source>
</evidence>